<comment type="similarity">
    <text evidence="1 6">Belongs to the sigma-70 factor family. ECF subfamily.</text>
</comment>
<reference evidence="10" key="1">
    <citation type="journal article" date="2019" name="Int. J. Syst. Evol. Microbiol.">
        <title>The Global Catalogue of Microorganisms (GCM) 10K type strain sequencing project: providing services to taxonomists for standard genome sequencing and annotation.</title>
        <authorList>
            <consortium name="The Broad Institute Genomics Platform"/>
            <consortium name="The Broad Institute Genome Sequencing Center for Infectious Disease"/>
            <person name="Wu L."/>
            <person name="Ma J."/>
        </authorList>
    </citation>
    <scope>NUCLEOTIDE SEQUENCE [LARGE SCALE GENOMIC DNA]</scope>
    <source>
        <strain evidence="10">JCM 17452</strain>
    </source>
</reference>
<evidence type="ECO:0000256" key="2">
    <source>
        <dbReference type="ARBA" id="ARBA00023015"/>
    </source>
</evidence>
<dbReference type="InterPro" id="IPR000838">
    <property type="entry name" value="RNA_pol_sigma70_ECF_CS"/>
</dbReference>
<evidence type="ECO:0000259" key="7">
    <source>
        <dbReference type="Pfam" id="PF04542"/>
    </source>
</evidence>
<feature type="domain" description="RNA polymerase sigma factor 70 region 4 type 2" evidence="8">
    <location>
        <begin position="122"/>
        <end position="174"/>
    </location>
</feature>
<dbReference type="SUPFAM" id="SSF88946">
    <property type="entry name" value="Sigma2 domain of RNA polymerase sigma factors"/>
    <property type="match status" value="1"/>
</dbReference>
<proteinExistence type="inferred from homology"/>
<dbReference type="NCBIfam" id="TIGR02937">
    <property type="entry name" value="sigma70-ECF"/>
    <property type="match status" value="1"/>
</dbReference>
<accession>A0ABP8EC64</accession>
<evidence type="ECO:0000313" key="9">
    <source>
        <dbReference type="EMBL" id="GAA4269719.1"/>
    </source>
</evidence>
<dbReference type="InterPro" id="IPR007627">
    <property type="entry name" value="RNA_pol_sigma70_r2"/>
</dbReference>
<evidence type="ECO:0000256" key="5">
    <source>
        <dbReference type="ARBA" id="ARBA00023163"/>
    </source>
</evidence>
<dbReference type="Proteomes" id="UP001500027">
    <property type="component" value="Unassembled WGS sequence"/>
</dbReference>
<evidence type="ECO:0000256" key="3">
    <source>
        <dbReference type="ARBA" id="ARBA00023082"/>
    </source>
</evidence>
<dbReference type="PROSITE" id="PS01063">
    <property type="entry name" value="SIGMA70_ECF"/>
    <property type="match status" value="1"/>
</dbReference>
<dbReference type="InterPro" id="IPR013249">
    <property type="entry name" value="RNA_pol_sigma70_r4_t2"/>
</dbReference>
<keyword evidence="4 6" id="KW-0238">DNA-binding</keyword>
<evidence type="ECO:0000256" key="4">
    <source>
        <dbReference type="ARBA" id="ARBA00023125"/>
    </source>
</evidence>
<dbReference type="SUPFAM" id="SSF88659">
    <property type="entry name" value="Sigma3 and sigma4 domains of RNA polymerase sigma factors"/>
    <property type="match status" value="1"/>
</dbReference>
<name>A0ABP8EC64_9FLAO</name>
<dbReference type="Gene3D" id="1.10.1740.10">
    <property type="match status" value="1"/>
</dbReference>
<dbReference type="PANTHER" id="PTHR43133:SF8">
    <property type="entry name" value="RNA POLYMERASE SIGMA FACTOR HI_1459-RELATED"/>
    <property type="match status" value="1"/>
</dbReference>
<dbReference type="PANTHER" id="PTHR43133">
    <property type="entry name" value="RNA POLYMERASE ECF-TYPE SIGMA FACTO"/>
    <property type="match status" value="1"/>
</dbReference>
<sequence length="195" mass="22897">MTTNDQHYINLVLEGDTHAFSTLVGRYKNLVFTLALRMLKNTEEAEEVAQDAFIKVYKSLAKFKGDSKFSTWIYKVTYNTCLDRIKKNKKYFNNVAINEFTEHEIKTIDNALNYLEQEEYKQSIKDCIAMLPSDDAFLLTLYYFEELSLDEISKTIGLTANNVKVKLFRSRKKLAHILRERLEPEIIENYERPGR</sequence>
<keyword evidence="10" id="KW-1185">Reference proteome</keyword>
<dbReference type="Pfam" id="PF08281">
    <property type="entry name" value="Sigma70_r4_2"/>
    <property type="match status" value="1"/>
</dbReference>
<dbReference type="RefSeq" id="WP_139000389.1">
    <property type="nucleotide sequence ID" value="NZ_BAABAV010000001.1"/>
</dbReference>
<evidence type="ECO:0000256" key="6">
    <source>
        <dbReference type="RuleBase" id="RU000716"/>
    </source>
</evidence>
<dbReference type="InterPro" id="IPR039425">
    <property type="entry name" value="RNA_pol_sigma-70-like"/>
</dbReference>
<dbReference type="Gene3D" id="1.10.10.10">
    <property type="entry name" value="Winged helix-like DNA-binding domain superfamily/Winged helix DNA-binding domain"/>
    <property type="match status" value="1"/>
</dbReference>
<evidence type="ECO:0000256" key="1">
    <source>
        <dbReference type="ARBA" id="ARBA00010641"/>
    </source>
</evidence>
<dbReference type="InterPro" id="IPR036388">
    <property type="entry name" value="WH-like_DNA-bd_sf"/>
</dbReference>
<dbReference type="EMBL" id="BAABAV010000001">
    <property type="protein sequence ID" value="GAA4269719.1"/>
    <property type="molecule type" value="Genomic_DNA"/>
</dbReference>
<organism evidence="9 10">
    <name type="scientific">Hyunsoonleella aestuarii</name>
    <dbReference type="NCBI Taxonomy" id="912802"/>
    <lineage>
        <taxon>Bacteria</taxon>
        <taxon>Pseudomonadati</taxon>
        <taxon>Bacteroidota</taxon>
        <taxon>Flavobacteriia</taxon>
        <taxon>Flavobacteriales</taxon>
        <taxon>Flavobacteriaceae</taxon>
    </lineage>
</organism>
<dbReference type="Pfam" id="PF04542">
    <property type="entry name" value="Sigma70_r2"/>
    <property type="match status" value="1"/>
</dbReference>
<evidence type="ECO:0000259" key="8">
    <source>
        <dbReference type="Pfam" id="PF08281"/>
    </source>
</evidence>
<comment type="caution">
    <text evidence="9">The sequence shown here is derived from an EMBL/GenBank/DDBJ whole genome shotgun (WGS) entry which is preliminary data.</text>
</comment>
<protein>
    <recommendedName>
        <fullName evidence="6">RNA polymerase sigma factor</fullName>
    </recommendedName>
</protein>
<keyword evidence="2 6" id="KW-0805">Transcription regulation</keyword>
<evidence type="ECO:0000313" key="10">
    <source>
        <dbReference type="Proteomes" id="UP001500027"/>
    </source>
</evidence>
<feature type="domain" description="RNA polymerase sigma-70 region 2" evidence="7">
    <location>
        <begin position="23"/>
        <end position="90"/>
    </location>
</feature>
<dbReference type="InterPro" id="IPR013324">
    <property type="entry name" value="RNA_pol_sigma_r3/r4-like"/>
</dbReference>
<gene>
    <name evidence="9" type="ORF">GCM10022257_18200</name>
</gene>
<keyword evidence="3 6" id="KW-0731">Sigma factor</keyword>
<dbReference type="InterPro" id="IPR013325">
    <property type="entry name" value="RNA_pol_sigma_r2"/>
</dbReference>
<dbReference type="CDD" id="cd06171">
    <property type="entry name" value="Sigma70_r4"/>
    <property type="match status" value="1"/>
</dbReference>
<dbReference type="InterPro" id="IPR014284">
    <property type="entry name" value="RNA_pol_sigma-70_dom"/>
</dbReference>
<keyword evidence="5 6" id="KW-0804">Transcription</keyword>